<organism evidence="1">
    <name type="scientific">uncultured Caudovirales phage</name>
    <dbReference type="NCBI Taxonomy" id="2100421"/>
    <lineage>
        <taxon>Viruses</taxon>
        <taxon>Duplodnaviria</taxon>
        <taxon>Heunggongvirae</taxon>
        <taxon>Uroviricota</taxon>
        <taxon>Caudoviricetes</taxon>
        <taxon>Peduoviridae</taxon>
        <taxon>Maltschvirus</taxon>
        <taxon>Maltschvirus maltsch</taxon>
    </lineage>
</organism>
<name>A0A6J5R4T4_9CAUD</name>
<reference evidence="1" key="1">
    <citation type="submission" date="2020-05" db="EMBL/GenBank/DDBJ databases">
        <authorList>
            <person name="Chiriac C."/>
            <person name="Salcher M."/>
            <person name="Ghai R."/>
            <person name="Kavagutti S V."/>
        </authorList>
    </citation>
    <scope>NUCLEOTIDE SEQUENCE</scope>
</reference>
<protein>
    <submittedName>
        <fullName evidence="1">Uncharacterized protein</fullName>
    </submittedName>
</protein>
<accession>A0A6J5R4T4</accession>
<proteinExistence type="predicted"/>
<dbReference type="EMBL" id="LR797464">
    <property type="protein sequence ID" value="CAB4218544.1"/>
    <property type="molecule type" value="Genomic_DNA"/>
</dbReference>
<evidence type="ECO:0000313" key="3">
    <source>
        <dbReference type="EMBL" id="CAB4218544.1"/>
    </source>
</evidence>
<sequence>MAHDHLVAPTYAVRMYGEALGDYQTVNGWWEARHPHPLPETLLPPLGVIVEVGSEPVAALWCYECFGIGVCFLEYAVANPTVHPHITRAAIDFALEACIEIAKMHGDFSYFRAVTSPTIARHLQSLGFALDERDCQQLTLRKD</sequence>
<evidence type="ECO:0000313" key="1">
    <source>
        <dbReference type="EMBL" id="CAB4186634.1"/>
    </source>
</evidence>
<evidence type="ECO:0000313" key="2">
    <source>
        <dbReference type="EMBL" id="CAB4199000.1"/>
    </source>
</evidence>
<dbReference type="EMBL" id="LR797282">
    <property type="protein sequence ID" value="CAB4199000.1"/>
    <property type="molecule type" value="Genomic_DNA"/>
</dbReference>
<gene>
    <name evidence="1" type="ORF">UFOVP1150_38</name>
    <name evidence="2" type="ORF">UFOVP1329_13</name>
    <name evidence="3" type="ORF">UFOVP1595_23</name>
</gene>
<dbReference type="EMBL" id="LR797098">
    <property type="protein sequence ID" value="CAB4186634.1"/>
    <property type="molecule type" value="Genomic_DNA"/>
</dbReference>